<keyword evidence="2" id="KW-1133">Transmembrane helix</keyword>
<evidence type="ECO:0000313" key="4">
    <source>
        <dbReference type="EMBL" id="WBA40620.1"/>
    </source>
</evidence>
<dbReference type="Proteomes" id="UP001211005">
    <property type="component" value="Chromosome"/>
</dbReference>
<dbReference type="Pfam" id="PF13568">
    <property type="entry name" value="OMP_b-brl_2"/>
    <property type="match status" value="1"/>
</dbReference>
<keyword evidence="2" id="KW-0472">Membrane</keyword>
<keyword evidence="2" id="KW-0812">Transmembrane</keyword>
<gene>
    <name evidence="4" type="ORF">O3303_12385</name>
</gene>
<evidence type="ECO:0000259" key="3">
    <source>
        <dbReference type="Pfam" id="PF13568"/>
    </source>
</evidence>
<organism evidence="4 5">
    <name type="scientific">Hymenobacter canadensis</name>
    <dbReference type="NCBI Taxonomy" id="2999067"/>
    <lineage>
        <taxon>Bacteria</taxon>
        <taxon>Pseudomonadati</taxon>
        <taxon>Bacteroidota</taxon>
        <taxon>Cytophagia</taxon>
        <taxon>Cytophagales</taxon>
        <taxon>Hymenobacteraceae</taxon>
        <taxon>Hymenobacter</taxon>
    </lineage>
</organism>
<reference evidence="4 5" key="1">
    <citation type="submission" date="2022-12" db="EMBL/GenBank/DDBJ databases">
        <title>Hymenobacter canadensis sp. nov. isolated from lake water of the Cambridge Bay, Canada.</title>
        <authorList>
            <person name="Kim W.H."/>
            <person name="Lee Y.M."/>
        </authorList>
    </citation>
    <scope>NUCLEOTIDE SEQUENCE [LARGE SCALE GENOMIC DNA]</scope>
    <source>
        <strain evidence="4 5">PAMC 29467</strain>
    </source>
</reference>
<evidence type="ECO:0000313" key="5">
    <source>
        <dbReference type="Proteomes" id="UP001211005"/>
    </source>
</evidence>
<evidence type="ECO:0000256" key="1">
    <source>
        <dbReference type="SAM" id="MobiDB-lite"/>
    </source>
</evidence>
<dbReference type="InterPro" id="IPR025665">
    <property type="entry name" value="Beta-barrel_OMP_2"/>
</dbReference>
<feature type="region of interest" description="Disordered" evidence="1">
    <location>
        <begin position="121"/>
        <end position="148"/>
    </location>
</feature>
<sequence>MALSDPNHTPDPRPTGDLEHLFRQKFAEAEVTPRASLWEQLDHELLVQQNDTYRRRLLGYRWAAAASLLLLASGGTWLTLQPNATGVASAAAGLRAGSPVVGAAGAGRTYEAGGFQVQPSGADASARHFGQQGPNTSPGPAYTLASASPASQTATGTSLAARPNGYLAAATDEQRFGLYDGRRSGAANLGSTLMQEAGYTVVASAAPWPAAGSSAESMLSRLAGFAGSTAAGFGRPDRLTSAASTSPVATILLASASPKKLFAPAAQAEEEQPVPARRRRWKLSAGYAASAFNPNINYSRASRTSTTPSNSVNFYSADVQAQAYETAASEYKSTLQSGLGQQVAVLANYSLNRHWAVETGLAAGQQEATSATSWVFLDGNSPLVSAATADRSQTGNTMRPNADVALRNVRYRYQTASAPVNVRYTTNSKKGWALYAKVGAAVNVLLKSRTELEGLPEATSTYSLASTNSPYRKVLGSVQSGAGVHYQPANATWRLALGPKVETGLNTLNDRPAGSFTRRSRPYSVGLEASVEFGNATSTAVARR</sequence>
<feature type="transmembrane region" description="Helical" evidence="2">
    <location>
        <begin position="62"/>
        <end position="80"/>
    </location>
</feature>
<dbReference type="RefSeq" id="WP_269558707.1">
    <property type="nucleotide sequence ID" value="NZ_CP114767.1"/>
</dbReference>
<evidence type="ECO:0000256" key="2">
    <source>
        <dbReference type="SAM" id="Phobius"/>
    </source>
</evidence>
<dbReference type="EMBL" id="CP114767">
    <property type="protein sequence ID" value="WBA40620.1"/>
    <property type="molecule type" value="Genomic_DNA"/>
</dbReference>
<feature type="domain" description="Outer membrane protein beta-barrel" evidence="3">
    <location>
        <begin position="277"/>
        <end position="507"/>
    </location>
</feature>
<accession>A0ABY7LPJ3</accession>
<name>A0ABY7LPJ3_9BACT</name>
<protein>
    <submittedName>
        <fullName evidence="4">Outer membrane beta-barrel protein</fullName>
    </submittedName>
</protein>
<proteinExistence type="predicted"/>
<keyword evidence="5" id="KW-1185">Reference proteome</keyword>